<dbReference type="EMBL" id="JAJNAG010000043">
    <property type="protein sequence ID" value="MCD1127188.1"/>
    <property type="molecule type" value="Genomic_DNA"/>
</dbReference>
<proteinExistence type="predicted"/>
<protein>
    <submittedName>
        <fullName evidence="2">Uncharacterized protein</fullName>
    </submittedName>
</protein>
<gene>
    <name evidence="2" type="ORF">LPW36_14490</name>
</gene>
<feature type="transmembrane region" description="Helical" evidence="1">
    <location>
        <begin position="60"/>
        <end position="76"/>
    </location>
</feature>
<dbReference type="Proteomes" id="UP001139171">
    <property type="component" value="Unassembled WGS sequence"/>
</dbReference>
<name>A0A9X1SL49_9GAMM</name>
<accession>A0A9X1SL49</accession>
<evidence type="ECO:0000256" key="1">
    <source>
        <dbReference type="SAM" id="Phobius"/>
    </source>
</evidence>
<reference evidence="2" key="1">
    <citation type="submission" date="2021-11" db="EMBL/GenBank/DDBJ databases">
        <title>Jinshanibacter sp. isolated from one year old Eriocheir sinensis.</title>
        <authorList>
            <person name="Li J.-Y."/>
            <person name="He W."/>
            <person name="Gao T.-H."/>
        </authorList>
    </citation>
    <scope>NUCLEOTIDE SEQUENCE</scope>
    <source>
        <strain evidence="2">LJY008</strain>
    </source>
</reference>
<keyword evidence="1" id="KW-0472">Membrane</keyword>
<sequence>MAEKTIKQPTEGHSLTREQIASLLEDYQTLNGSLRKIVIIFILSIAIVAYLLVFGSVWDIPMMVFTVAMAGYFLLLNRRRKNAESQLDKTCLSLFGSGFKNSTAQLNAYLKARCEESE</sequence>
<organism evidence="2 3">
    <name type="scientific">Limnobaculum eriocheiris</name>
    <dbReference type="NCBI Taxonomy" id="2897391"/>
    <lineage>
        <taxon>Bacteria</taxon>
        <taxon>Pseudomonadati</taxon>
        <taxon>Pseudomonadota</taxon>
        <taxon>Gammaproteobacteria</taxon>
        <taxon>Enterobacterales</taxon>
        <taxon>Budviciaceae</taxon>
        <taxon>Limnobaculum</taxon>
    </lineage>
</organism>
<keyword evidence="1" id="KW-1133">Transmembrane helix</keyword>
<dbReference type="AlphaFoldDB" id="A0A9X1SL49"/>
<keyword evidence="3" id="KW-1185">Reference proteome</keyword>
<keyword evidence="1" id="KW-0812">Transmembrane</keyword>
<feature type="transmembrane region" description="Helical" evidence="1">
    <location>
        <begin position="37"/>
        <end position="54"/>
    </location>
</feature>
<evidence type="ECO:0000313" key="3">
    <source>
        <dbReference type="Proteomes" id="UP001139171"/>
    </source>
</evidence>
<evidence type="ECO:0000313" key="2">
    <source>
        <dbReference type="EMBL" id="MCD1127188.1"/>
    </source>
</evidence>
<comment type="caution">
    <text evidence="2">The sequence shown here is derived from an EMBL/GenBank/DDBJ whole genome shotgun (WGS) entry which is preliminary data.</text>
</comment>